<proteinExistence type="predicted"/>
<evidence type="ECO:0000313" key="2">
    <source>
        <dbReference type="RefSeq" id="XP_075110696.1"/>
    </source>
</evidence>
<name>A0AC58UMH9_TOBAC</name>
<sequence>MARGKIAIRRIENPASRQVTFSKRKSGLIKKAKELAILCDAEVLVTIFSSTGRLYEYSSSSMKSIFDRYNEEKEHHQLLTPSSEARLWQTEAERLRQQMDHLQENYRRLKGEELSGMRISDLDALENQLEMRLKNIRTKKARKSLPYPIFTSVFNISRAFTFLQEKMLTDEIEELNQKRALIHHENIELSKKITLVQHENRQLLKKGYGAIDIRKEEGSFSGQANSCVPVHVNRSEEDEIRLGLQLQ</sequence>
<evidence type="ECO:0000313" key="1">
    <source>
        <dbReference type="Proteomes" id="UP000790787"/>
    </source>
</evidence>
<dbReference type="RefSeq" id="XP_075110696.1">
    <property type="nucleotide sequence ID" value="XM_075254595.1"/>
</dbReference>
<organism evidence="1 2">
    <name type="scientific">Nicotiana tabacum</name>
    <name type="common">Common tobacco</name>
    <dbReference type="NCBI Taxonomy" id="4097"/>
    <lineage>
        <taxon>Eukaryota</taxon>
        <taxon>Viridiplantae</taxon>
        <taxon>Streptophyta</taxon>
        <taxon>Embryophyta</taxon>
        <taxon>Tracheophyta</taxon>
        <taxon>Spermatophyta</taxon>
        <taxon>Magnoliopsida</taxon>
        <taxon>eudicotyledons</taxon>
        <taxon>Gunneridae</taxon>
        <taxon>Pentapetalae</taxon>
        <taxon>asterids</taxon>
        <taxon>lamiids</taxon>
        <taxon>Solanales</taxon>
        <taxon>Solanaceae</taxon>
        <taxon>Nicotianoideae</taxon>
        <taxon>Nicotianeae</taxon>
        <taxon>Nicotiana</taxon>
    </lineage>
</organism>
<reference evidence="1" key="1">
    <citation type="journal article" date="2014" name="Nat. Commun.">
        <title>The tobacco genome sequence and its comparison with those of tomato and potato.</title>
        <authorList>
            <person name="Sierro N."/>
            <person name="Battey J.N."/>
            <person name="Ouadi S."/>
            <person name="Bakaher N."/>
            <person name="Bovet L."/>
            <person name="Willig A."/>
            <person name="Goepfert S."/>
            <person name="Peitsch M.C."/>
            <person name="Ivanov N.V."/>
        </authorList>
    </citation>
    <scope>NUCLEOTIDE SEQUENCE [LARGE SCALE GENOMIC DNA]</scope>
</reference>
<protein>
    <submittedName>
        <fullName evidence="2">MADS-box transcription factor 23 isoform X1</fullName>
    </submittedName>
</protein>
<keyword evidence="1" id="KW-1185">Reference proteome</keyword>
<dbReference type="Proteomes" id="UP000790787">
    <property type="component" value="Chromosome 1"/>
</dbReference>
<accession>A0AC58UMH9</accession>
<gene>
    <name evidence="2" type="primary">LOC107768695</name>
</gene>
<reference evidence="2" key="2">
    <citation type="submission" date="2025-08" db="UniProtKB">
        <authorList>
            <consortium name="RefSeq"/>
        </authorList>
    </citation>
    <scope>IDENTIFICATION</scope>
    <source>
        <tissue evidence="2">Leaf</tissue>
    </source>
</reference>